<dbReference type="InterPro" id="IPR050266">
    <property type="entry name" value="AB_hydrolase_sf"/>
</dbReference>
<dbReference type="GO" id="GO:0009102">
    <property type="term" value="P:biotin biosynthetic process"/>
    <property type="evidence" value="ECO:0007669"/>
    <property type="project" value="UniProtKB-UniRule"/>
</dbReference>
<evidence type="ECO:0000313" key="8">
    <source>
        <dbReference type="Proteomes" id="UP000307999"/>
    </source>
</evidence>
<dbReference type="Pfam" id="PF00561">
    <property type="entry name" value="Abhydrolase_1"/>
    <property type="match status" value="1"/>
</dbReference>
<comment type="subcellular location">
    <subcellularLocation>
        <location evidence="5">Cytoplasm</location>
    </subcellularLocation>
</comment>
<dbReference type="GO" id="GO:0005737">
    <property type="term" value="C:cytoplasm"/>
    <property type="evidence" value="ECO:0007669"/>
    <property type="project" value="UniProtKB-SubCell"/>
</dbReference>
<dbReference type="InterPro" id="IPR010076">
    <property type="entry name" value="BioH"/>
</dbReference>
<evidence type="ECO:0000256" key="1">
    <source>
        <dbReference type="ARBA" id="ARBA00022487"/>
    </source>
</evidence>
<dbReference type="EC" id="3.1.1.85" evidence="5"/>
<dbReference type="PANTHER" id="PTHR43798">
    <property type="entry name" value="MONOACYLGLYCEROL LIPASE"/>
    <property type="match status" value="1"/>
</dbReference>
<dbReference type="Gene3D" id="3.40.50.1820">
    <property type="entry name" value="alpha/beta hydrolase"/>
    <property type="match status" value="1"/>
</dbReference>
<dbReference type="UniPathway" id="UPA00078"/>
<dbReference type="HAMAP" id="MF_01260">
    <property type="entry name" value="Carboxylester"/>
    <property type="match status" value="1"/>
</dbReference>
<feature type="active site" evidence="5">
    <location>
        <position position="216"/>
    </location>
</feature>
<dbReference type="InterPro" id="IPR000073">
    <property type="entry name" value="AB_hydrolase_1"/>
</dbReference>
<dbReference type="OrthoDB" id="9780744at2"/>
<name>A0A4U1B711_9GAMM</name>
<dbReference type="InterPro" id="IPR029058">
    <property type="entry name" value="AB_hydrolase_fold"/>
</dbReference>
<keyword evidence="2 5" id="KW-0963">Cytoplasm</keyword>
<feature type="binding site" evidence="5">
    <location>
        <begin position="152"/>
        <end position="156"/>
    </location>
    <ligand>
        <name>substrate</name>
    </ligand>
</feature>
<dbReference type="RefSeq" id="WP_136734924.1">
    <property type="nucleotide sequence ID" value="NZ_SWDB01000009.1"/>
</dbReference>
<keyword evidence="3 5" id="KW-0093">Biotin biosynthesis</keyword>
<protein>
    <recommendedName>
        <fullName evidence="5">Pimeloyl-[acyl-carrier protein] methyl ester esterase</fullName>
        <ecNumber evidence="5">3.1.1.85</ecNumber>
    </recommendedName>
    <alternativeName>
        <fullName evidence="5">Biotin synthesis protein BioH</fullName>
    </alternativeName>
    <alternativeName>
        <fullName evidence="5">Carboxylesterase BioH</fullName>
    </alternativeName>
</protein>
<dbReference type="SUPFAM" id="SSF53474">
    <property type="entry name" value="alpha/beta-Hydrolases"/>
    <property type="match status" value="1"/>
</dbReference>
<comment type="caution">
    <text evidence="7">The sequence shown here is derived from an EMBL/GenBank/DDBJ whole genome shotgun (WGS) entry which is preliminary data.</text>
</comment>
<sequence>MAEILNIHRYGTPSQQPAIVFIHGWGLNSAIFTPVSQRLEGDFYTLGVDLPGFGLNQQNPCPIYALDTITEQVAATIAQELSQKAIIVGWSLGGLVASQLAIRHPDLVAGLVNLCSTPKFSADDNWPGIEPRLLTSFHASLAGDPQKTINNFLKLQAMGSEHVRQDIKTIQGLINQYPTADVKTLDHSLNLLEQVDLRAKLVNISVPHLRMYGRLDALVPQAVITQVDKLAPNSDVYTFKRASHAPFISHSDEFYTVLTDWITGNIGTDNKNF</sequence>
<comment type="similarity">
    <text evidence="5">Belongs to the AB hydrolase superfamily. Carboxylesterase BioH family.</text>
</comment>
<reference evidence="7 8" key="1">
    <citation type="submission" date="2019-04" db="EMBL/GenBank/DDBJ databases">
        <title>Thalassotalea guangxiensis sp. nov., isolated from sediment of the coastal wetland.</title>
        <authorList>
            <person name="Zheng S."/>
            <person name="Zhang D."/>
        </authorList>
    </citation>
    <scope>NUCLEOTIDE SEQUENCE [LARGE SCALE GENOMIC DNA]</scope>
    <source>
        <strain evidence="7 8">ZS-4</strain>
    </source>
</reference>
<dbReference type="EMBL" id="SWDB01000009">
    <property type="protein sequence ID" value="TKB46348.1"/>
    <property type="molecule type" value="Genomic_DNA"/>
</dbReference>
<dbReference type="PANTHER" id="PTHR43798:SF31">
    <property type="entry name" value="AB HYDROLASE SUPERFAMILY PROTEIN YCLE"/>
    <property type="match status" value="1"/>
</dbReference>
<dbReference type="GO" id="GO:0016020">
    <property type="term" value="C:membrane"/>
    <property type="evidence" value="ECO:0007669"/>
    <property type="project" value="TreeGrafter"/>
</dbReference>
<comment type="function">
    <text evidence="5">The physiological role of BioH is to remove the methyl group introduced by BioC when the pimeloyl moiety is complete. It allows to synthesize pimeloyl-ACP via the fatty acid synthetic pathway through the hydrolysis of the ester bonds of pimeloyl-ACP esters.</text>
</comment>
<keyword evidence="8" id="KW-1185">Reference proteome</keyword>
<dbReference type="NCBIfam" id="TIGR01738">
    <property type="entry name" value="bioH"/>
    <property type="match status" value="1"/>
</dbReference>
<organism evidence="7 8">
    <name type="scientific">Thalassotalea mangrovi</name>
    <dbReference type="NCBI Taxonomy" id="2572245"/>
    <lineage>
        <taxon>Bacteria</taxon>
        <taxon>Pseudomonadati</taxon>
        <taxon>Pseudomonadota</taxon>
        <taxon>Gammaproteobacteria</taxon>
        <taxon>Alteromonadales</taxon>
        <taxon>Colwelliaceae</taxon>
        <taxon>Thalassotalea</taxon>
    </lineage>
</organism>
<feature type="active site" description="Nucleophile" evidence="5">
    <location>
        <position position="91"/>
    </location>
</feature>
<keyword evidence="1 5" id="KW-0719">Serine esterase</keyword>
<feature type="binding site" evidence="5">
    <location>
        <position position="244"/>
    </location>
    <ligand>
        <name>substrate</name>
    </ligand>
</feature>
<comment type="pathway">
    <text evidence="5">Cofactor biosynthesis; biotin biosynthesis.</text>
</comment>
<feature type="active site" evidence="5">
    <location>
        <position position="244"/>
    </location>
</feature>
<proteinExistence type="inferred from homology"/>
<gene>
    <name evidence="5 7" type="primary">bioH</name>
    <name evidence="7" type="ORF">E8M12_04655</name>
</gene>
<evidence type="ECO:0000256" key="2">
    <source>
        <dbReference type="ARBA" id="ARBA00022490"/>
    </source>
</evidence>
<comment type="catalytic activity">
    <reaction evidence="5">
        <text>6-carboxyhexanoyl-[ACP] methyl ester + H2O = 6-carboxyhexanoyl-[ACP] + methanol + H(+)</text>
        <dbReference type="Rhea" id="RHEA:42700"/>
        <dbReference type="Rhea" id="RHEA-COMP:9955"/>
        <dbReference type="Rhea" id="RHEA-COMP:10186"/>
        <dbReference type="ChEBI" id="CHEBI:15377"/>
        <dbReference type="ChEBI" id="CHEBI:15378"/>
        <dbReference type="ChEBI" id="CHEBI:17790"/>
        <dbReference type="ChEBI" id="CHEBI:78846"/>
        <dbReference type="ChEBI" id="CHEBI:82735"/>
        <dbReference type="EC" id="3.1.1.85"/>
    </reaction>
</comment>
<comment type="subunit">
    <text evidence="5">Monomer.</text>
</comment>
<evidence type="ECO:0000256" key="5">
    <source>
        <dbReference type="HAMAP-Rule" id="MF_01260"/>
    </source>
</evidence>
<evidence type="ECO:0000256" key="3">
    <source>
        <dbReference type="ARBA" id="ARBA00022756"/>
    </source>
</evidence>
<keyword evidence="4 5" id="KW-0378">Hydrolase</keyword>
<evidence type="ECO:0000313" key="7">
    <source>
        <dbReference type="EMBL" id="TKB46348.1"/>
    </source>
</evidence>
<feature type="binding site" evidence="5">
    <location>
        <position position="25"/>
    </location>
    <ligand>
        <name>substrate</name>
    </ligand>
</feature>
<evidence type="ECO:0000256" key="4">
    <source>
        <dbReference type="ARBA" id="ARBA00022801"/>
    </source>
</evidence>
<dbReference type="GO" id="GO:0090499">
    <property type="term" value="F:pimelyl-[acyl-carrier protein] methyl ester esterase activity"/>
    <property type="evidence" value="ECO:0007669"/>
    <property type="project" value="UniProtKB-EC"/>
</dbReference>
<feature type="binding site" evidence="5">
    <location>
        <begin position="91"/>
        <end position="92"/>
    </location>
    <ligand>
        <name>substrate</name>
    </ligand>
</feature>
<evidence type="ECO:0000259" key="6">
    <source>
        <dbReference type="Pfam" id="PF00561"/>
    </source>
</evidence>
<dbReference type="Proteomes" id="UP000307999">
    <property type="component" value="Unassembled WGS sequence"/>
</dbReference>
<dbReference type="AlphaFoldDB" id="A0A4U1B711"/>
<feature type="domain" description="AB hydrolase-1" evidence="6">
    <location>
        <begin position="17"/>
        <end position="250"/>
    </location>
</feature>
<accession>A0A4U1B711</accession>
<dbReference type="PRINTS" id="PR00111">
    <property type="entry name" value="ABHYDROLASE"/>
</dbReference>